<dbReference type="PROSITE" id="PS51257">
    <property type="entry name" value="PROKAR_LIPOPROTEIN"/>
    <property type="match status" value="1"/>
</dbReference>
<evidence type="ECO:0000256" key="1">
    <source>
        <dbReference type="ARBA" id="ARBA00000971"/>
    </source>
</evidence>
<feature type="chain" id="PRO_5046208419" description="peptidylprolyl isomerase" evidence="7">
    <location>
        <begin position="25"/>
        <end position="409"/>
    </location>
</feature>
<feature type="coiled-coil region" evidence="5">
    <location>
        <begin position="83"/>
        <end position="110"/>
    </location>
</feature>
<evidence type="ECO:0000256" key="5">
    <source>
        <dbReference type="SAM" id="Coils"/>
    </source>
</evidence>
<dbReference type="Pfam" id="PF00254">
    <property type="entry name" value="FKBP_C"/>
    <property type="match status" value="1"/>
</dbReference>
<dbReference type="InterPro" id="IPR000774">
    <property type="entry name" value="PPIase_FKBP_N"/>
</dbReference>
<organism evidence="9 10">
    <name type="scientific">Serratia rhizosphaerae</name>
    <dbReference type="NCBI Taxonomy" id="2597702"/>
    <lineage>
        <taxon>Bacteria</taxon>
        <taxon>Pseudomonadati</taxon>
        <taxon>Pseudomonadota</taxon>
        <taxon>Gammaproteobacteria</taxon>
        <taxon>Enterobacterales</taxon>
        <taxon>Yersiniaceae</taxon>
        <taxon>Serratia</taxon>
    </lineage>
</organism>
<name>A0ABX6GLM8_9GAMM</name>
<dbReference type="SUPFAM" id="SSF54534">
    <property type="entry name" value="FKBP-like"/>
    <property type="match status" value="1"/>
</dbReference>
<dbReference type="GO" id="GO:0016853">
    <property type="term" value="F:isomerase activity"/>
    <property type="evidence" value="ECO:0007669"/>
    <property type="project" value="UniProtKB-KW"/>
</dbReference>
<gene>
    <name evidence="9" type="ORF">FO014_09590</name>
</gene>
<protein>
    <recommendedName>
        <fullName evidence="2 4">peptidylprolyl isomerase</fullName>
        <ecNumber evidence="2 4">5.2.1.8</ecNumber>
    </recommendedName>
</protein>
<feature type="domain" description="PPIase FKBP-type" evidence="8">
    <location>
        <begin position="313"/>
        <end position="399"/>
    </location>
</feature>
<dbReference type="InterPro" id="IPR001179">
    <property type="entry name" value="PPIase_FKBP_dom"/>
</dbReference>
<keyword evidence="4 9" id="KW-0413">Isomerase</keyword>
<dbReference type="Proteomes" id="UP000430368">
    <property type="component" value="Chromosome"/>
</dbReference>
<evidence type="ECO:0000256" key="4">
    <source>
        <dbReference type="PROSITE-ProRule" id="PRU00277"/>
    </source>
</evidence>
<dbReference type="RefSeq" id="WP_160029234.1">
    <property type="nucleotide sequence ID" value="NZ_CP041764.1"/>
</dbReference>
<accession>A0ABX6GLM8</accession>
<evidence type="ECO:0000256" key="7">
    <source>
        <dbReference type="SAM" id="SignalP"/>
    </source>
</evidence>
<dbReference type="PROSITE" id="PS50059">
    <property type="entry name" value="FKBP_PPIASE"/>
    <property type="match status" value="1"/>
</dbReference>
<feature type="region of interest" description="Disordered" evidence="6">
    <location>
        <begin position="39"/>
        <end position="81"/>
    </location>
</feature>
<evidence type="ECO:0000256" key="3">
    <source>
        <dbReference type="ARBA" id="ARBA00023110"/>
    </source>
</evidence>
<dbReference type="InterPro" id="IPR046357">
    <property type="entry name" value="PPIase_dom_sf"/>
</dbReference>
<dbReference type="EC" id="5.2.1.8" evidence="2 4"/>
<dbReference type="Gene3D" id="1.10.287.460">
    <property type="entry name" value="Peptidyl-prolyl cis-trans isomerase, FKBP-type, N-terminal domain"/>
    <property type="match status" value="1"/>
</dbReference>
<evidence type="ECO:0000259" key="8">
    <source>
        <dbReference type="PROSITE" id="PS50059"/>
    </source>
</evidence>
<dbReference type="EMBL" id="CP041764">
    <property type="protein sequence ID" value="QHA87174.1"/>
    <property type="molecule type" value="Genomic_DNA"/>
</dbReference>
<evidence type="ECO:0000313" key="10">
    <source>
        <dbReference type="Proteomes" id="UP000430368"/>
    </source>
</evidence>
<keyword evidence="7" id="KW-0732">Signal</keyword>
<proteinExistence type="predicted"/>
<comment type="catalytic activity">
    <reaction evidence="1 4">
        <text>[protein]-peptidylproline (omega=180) = [protein]-peptidylproline (omega=0)</text>
        <dbReference type="Rhea" id="RHEA:16237"/>
        <dbReference type="Rhea" id="RHEA-COMP:10747"/>
        <dbReference type="Rhea" id="RHEA-COMP:10748"/>
        <dbReference type="ChEBI" id="CHEBI:83833"/>
        <dbReference type="ChEBI" id="CHEBI:83834"/>
        <dbReference type="EC" id="5.2.1.8"/>
    </reaction>
</comment>
<keyword evidence="3 4" id="KW-0697">Rotamase</keyword>
<dbReference type="Pfam" id="PF01346">
    <property type="entry name" value="FKBP_N"/>
    <property type="match status" value="1"/>
</dbReference>
<dbReference type="InterPro" id="IPR036944">
    <property type="entry name" value="PPIase_FKBP_N_sf"/>
</dbReference>
<evidence type="ECO:0000256" key="6">
    <source>
        <dbReference type="SAM" id="MobiDB-lite"/>
    </source>
</evidence>
<dbReference type="Gene3D" id="3.10.50.40">
    <property type="match status" value="1"/>
</dbReference>
<feature type="compositionally biased region" description="Basic and acidic residues" evidence="6">
    <location>
        <begin position="161"/>
        <end position="173"/>
    </location>
</feature>
<reference evidence="9 10" key="1">
    <citation type="submission" date="2019-07" db="EMBL/GenBank/DDBJ databases">
        <title>Serratia dokdonensis sp. nov., an elicitor of systemic resistance in Nicotiana Tabacum.</title>
        <authorList>
            <person name="Son J.-S."/>
            <person name="Hwang Y.-J."/>
            <person name="Lee S.-Y."/>
            <person name="Ghim S.-Y."/>
        </authorList>
    </citation>
    <scope>NUCLEOTIDE SEQUENCE [LARGE SCALE GENOMIC DNA]</scope>
    <source>
        <strain evidence="9 10">KUDC3025</strain>
    </source>
</reference>
<keyword evidence="5" id="KW-0175">Coiled coil</keyword>
<evidence type="ECO:0000256" key="2">
    <source>
        <dbReference type="ARBA" id="ARBA00013194"/>
    </source>
</evidence>
<evidence type="ECO:0000313" key="9">
    <source>
        <dbReference type="EMBL" id="QHA87174.1"/>
    </source>
</evidence>
<feature type="region of interest" description="Disordered" evidence="6">
    <location>
        <begin position="158"/>
        <end position="194"/>
    </location>
</feature>
<sequence>MTRRVSVAAWLALAACALPRHALADDGIPALLQFAEQYQQRSDTTPDAARKTPPASSPHKAKTTASVKPAPPAAVTLRPRRSLLERDEQLARQRLELQVLRQENAALRAAAHETPAPAALPDLTPLQQWLAGLRRAWQGTPDSRRAAELVKQAQQQVAQEAQKRREQEQRFAKESGAWRQQQQTQAQWSITPEQLQDENNRLSYAAGSALGRDIQTMLTERQSWGVPVDRRSLLAGVLDNLTGRERLPQQELNALMAKADETAGAARERIVNAQQQRDRAYVAQFSKRPGVQRSPTGFWYRVDYAGDRALPQDAVIDVVVKEKLTDGTVIQDMDLNGKVLSLPLSGFPPLFREAIGQLRDHGSITMVVPPALAYGETGYPPKVPPNATMVYELRIDNSRVRAPQSVADD</sequence>
<keyword evidence="10" id="KW-1185">Reference proteome</keyword>
<feature type="signal peptide" evidence="7">
    <location>
        <begin position="1"/>
        <end position="24"/>
    </location>
</feature>